<sequence length="39" mass="4541">YIMDAIRVYASIGEIINTLKEVLELILKTQFFKLVKLNV</sequence>
<feature type="non-terminal residue" evidence="1">
    <location>
        <position position="1"/>
    </location>
</feature>
<evidence type="ECO:0008006" key="2">
    <source>
        <dbReference type="Google" id="ProtNLM"/>
    </source>
</evidence>
<name>X1BHE6_9ZZZZ</name>
<gene>
    <name evidence="1" type="ORF">S01H4_24168</name>
</gene>
<evidence type="ECO:0000313" key="1">
    <source>
        <dbReference type="EMBL" id="GAG83528.1"/>
    </source>
</evidence>
<proteinExistence type="predicted"/>
<accession>X1BHE6</accession>
<dbReference type="AlphaFoldDB" id="X1BHE6"/>
<organism evidence="1">
    <name type="scientific">marine sediment metagenome</name>
    <dbReference type="NCBI Taxonomy" id="412755"/>
    <lineage>
        <taxon>unclassified sequences</taxon>
        <taxon>metagenomes</taxon>
        <taxon>ecological metagenomes</taxon>
    </lineage>
</organism>
<dbReference type="EMBL" id="BART01011318">
    <property type="protein sequence ID" value="GAG83528.1"/>
    <property type="molecule type" value="Genomic_DNA"/>
</dbReference>
<comment type="caution">
    <text evidence="1">The sequence shown here is derived from an EMBL/GenBank/DDBJ whole genome shotgun (WGS) entry which is preliminary data.</text>
</comment>
<protein>
    <recommendedName>
        <fullName evidence="2">Methylmalonyl-CoA mutase domain-containing protein</fullName>
    </recommendedName>
</protein>
<reference evidence="1" key="1">
    <citation type="journal article" date="2014" name="Front. Microbiol.">
        <title>High frequency of phylogenetically diverse reductive dehalogenase-homologous genes in deep subseafloor sedimentary metagenomes.</title>
        <authorList>
            <person name="Kawai M."/>
            <person name="Futagami T."/>
            <person name="Toyoda A."/>
            <person name="Takaki Y."/>
            <person name="Nishi S."/>
            <person name="Hori S."/>
            <person name="Arai W."/>
            <person name="Tsubouchi T."/>
            <person name="Morono Y."/>
            <person name="Uchiyama I."/>
            <person name="Ito T."/>
            <person name="Fujiyama A."/>
            <person name="Inagaki F."/>
            <person name="Takami H."/>
        </authorList>
    </citation>
    <scope>NUCLEOTIDE SEQUENCE</scope>
    <source>
        <strain evidence="1">Expedition CK06-06</strain>
    </source>
</reference>